<organism evidence="3 4">
    <name type="scientific">Azospira inquinata</name>
    <dbReference type="NCBI Taxonomy" id="2785627"/>
    <lineage>
        <taxon>Bacteria</taxon>
        <taxon>Pseudomonadati</taxon>
        <taxon>Pseudomonadota</taxon>
        <taxon>Betaproteobacteria</taxon>
        <taxon>Rhodocyclales</taxon>
        <taxon>Rhodocyclaceae</taxon>
        <taxon>Azospira</taxon>
    </lineage>
</organism>
<dbReference type="NCBIfam" id="TIGR00229">
    <property type="entry name" value="sensory_box"/>
    <property type="match status" value="1"/>
</dbReference>
<dbReference type="InterPro" id="IPR000160">
    <property type="entry name" value="GGDEF_dom"/>
</dbReference>
<reference evidence="3" key="1">
    <citation type="submission" date="2020-11" db="EMBL/GenBank/DDBJ databases">
        <title>Azospira inquinata sp. nov.</title>
        <authorList>
            <person name="Moe W.M."/>
            <person name="Mikes M.C."/>
        </authorList>
    </citation>
    <scope>NUCLEOTIDE SEQUENCE</scope>
    <source>
        <strain evidence="3">Azo-3</strain>
    </source>
</reference>
<dbReference type="EMBL" id="CP064782">
    <property type="protein sequence ID" value="QWT48893.1"/>
    <property type="molecule type" value="Genomic_DNA"/>
</dbReference>
<dbReference type="InterPro" id="IPR003018">
    <property type="entry name" value="GAF"/>
</dbReference>
<dbReference type="InterPro" id="IPR000014">
    <property type="entry name" value="PAS"/>
</dbReference>
<dbReference type="InterPro" id="IPR013656">
    <property type="entry name" value="PAS_4"/>
</dbReference>
<accession>A0A975SMA5</accession>
<dbReference type="RefSeq" id="WP_216128313.1">
    <property type="nucleotide sequence ID" value="NZ_CP064782.1"/>
</dbReference>
<feature type="domain" description="GGDEF" evidence="2">
    <location>
        <begin position="331"/>
        <end position="464"/>
    </location>
</feature>
<dbReference type="CDD" id="cd01949">
    <property type="entry name" value="GGDEF"/>
    <property type="match status" value="1"/>
</dbReference>
<dbReference type="NCBIfam" id="TIGR00254">
    <property type="entry name" value="GGDEF"/>
    <property type="match status" value="1"/>
</dbReference>
<dbReference type="KEGG" id="aiq:Azoinq_13865"/>
<keyword evidence="4" id="KW-1185">Reference proteome</keyword>
<dbReference type="CDD" id="cd00130">
    <property type="entry name" value="PAS"/>
    <property type="match status" value="1"/>
</dbReference>
<dbReference type="AlphaFoldDB" id="A0A975SMA5"/>
<dbReference type="GO" id="GO:0003824">
    <property type="term" value="F:catalytic activity"/>
    <property type="evidence" value="ECO:0007669"/>
    <property type="project" value="UniProtKB-ARBA"/>
</dbReference>
<dbReference type="PANTHER" id="PTHR46663">
    <property type="entry name" value="DIGUANYLATE CYCLASE DGCT-RELATED"/>
    <property type="match status" value="1"/>
</dbReference>
<dbReference type="Pfam" id="PF13185">
    <property type="entry name" value="GAF_2"/>
    <property type="match status" value="1"/>
</dbReference>
<dbReference type="Pfam" id="PF00990">
    <property type="entry name" value="GGDEF"/>
    <property type="match status" value="1"/>
</dbReference>
<evidence type="ECO:0000313" key="4">
    <source>
        <dbReference type="Proteomes" id="UP000683428"/>
    </source>
</evidence>
<protein>
    <submittedName>
        <fullName evidence="3">Diguanylate cyclase</fullName>
    </submittedName>
</protein>
<name>A0A975SMA5_9RHOO</name>
<dbReference type="Proteomes" id="UP000683428">
    <property type="component" value="Chromosome"/>
</dbReference>
<evidence type="ECO:0000259" key="1">
    <source>
        <dbReference type="PROSITE" id="PS50112"/>
    </source>
</evidence>
<evidence type="ECO:0000259" key="2">
    <source>
        <dbReference type="PROSITE" id="PS50887"/>
    </source>
</evidence>
<proteinExistence type="predicted"/>
<evidence type="ECO:0000313" key="3">
    <source>
        <dbReference type="EMBL" id="QWT48893.1"/>
    </source>
</evidence>
<dbReference type="InterPro" id="IPR052163">
    <property type="entry name" value="DGC-Regulatory_Protein"/>
</dbReference>
<gene>
    <name evidence="3" type="ORF">Azoinq_13865</name>
</gene>
<dbReference type="SMART" id="SM00267">
    <property type="entry name" value="GGDEF"/>
    <property type="match status" value="1"/>
</dbReference>
<sequence length="464" mass="51849">MDDHQRLKTLLDALPDPVFFKDGEGRLRLANGVALEVFGLDRVAWQGKTDLELAGMLPDRAQALVVCHSQDQLAWEKGGRHDSLERVPTADGRELLSYEVTRVPLFNPDGSRRALVVVGRDCTARKALEEVELRQRNSLRHLNEIAAFTQLSLAEQFRRALTIGAAHLGLEFGLIVAVEGEEGRLVSHVSPPGVLADDLRLPLAQTYCSLTLAQGDVLALRQTGRSLYRDHPAYRYLGLESYIGVPVLVRGRIYGVVSFASVYPYKREFDEGDREFLNLLGRWVGTAIERQQWEEEVRQLAYYDSLTGLPNRRLLLDRLELALAQARRQKRALAVMFLDLDNFKQVNDALGHDAGDQLLREVARRLKACVREGDTVARQGGDEFIIVLSEIGAPEDAVRVAEKIRDALVRPIAAGGDYRVTTVSMGIAIRPRHGRDGVPELMKKADEAMYAAKQGGRDAYRFHP</sequence>
<dbReference type="PROSITE" id="PS50887">
    <property type="entry name" value="GGDEF"/>
    <property type="match status" value="1"/>
</dbReference>
<feature type="domain" description="PAS" evidence="1">
    <location>
        <begin position="3"/>
        <end position="51"/>
    </location>
</feature>
<dbReference type="FunFam" id="3.30.70.270:FF:000001">
    <property type="entry name" value="Diguanylate cyclase domain protein"/>
    <property type="match status" value="1"/>
</dbReference>
<dbReference type="SMART" id="SM00065">
    <property type="entry name" value="GAF"/>
    <property type="match status" value="1"/>
</dbReference>
<dbReference type="PROSITE" id="PS50112">
    <property type="entry name" value="PAS"/>
    <property type="match status" value="1"/>
</dbReference>
<dbReference type="SMART" id="SM00091">
    <property type="entry name" value="PAS"/>
    <property type="match status" value="1"/>
</dbReference>
<dbReference type="Pfam" id="PF08448">
    <property type="entry name" value="PAS_4"/>
    <property type="match status" value="1"/>
</dbReference>
<dbReference type="PANTHER" id="PTHR46663:SF2">
    <property type="entry name" value="GGDEF DOMAIN-CONTAINING PROTEIN"/>
    <property type="match status" value="1"/>
</dbReference>